<comment type="similarity">
    <text evidence="14">Belongs to the DNA photolyase family.</text>
</comment>
<accession>A0A432Y0X9</accession>
<dbReference type="PANTHER" id="PTHR11455:SF9">
    <property type="entry name" value="CRYPTOCHROME CIRCADIAN CLOCK 5 ISOFORM X1"/>
    <property type="match status" value="1"/>
</dbReference>
<dbReference type="GO" id="GO:0003904">
    <property type="term" value="F:deoxyribodipyrimidine photo-lyase activity"/>
    <property type="evidence" value="ECO:0007669"/>
    <property type="project" value="UniProtKB-EC"/>
</dbReference>
<dbReference type="InterPro" id="IPR036134">
    <property type="entry name" value="Crypto/Photolyase_FAD-like_sf"/>
</dbReference>
<evidence type="ECO:0000256" key="14">
    <source>
        <dbReference type="RuleBase" id="RU004182"/>
    </source>
</evidence>
<keyword evidence="16" id="KW-0456">Lyase</keyword>
<evidence type="ECO:0000259" key="15">
    <source>
        <dbReference type="PROSITE" id="PS51645"/>
    </source>
</evidence>
<dbReference type="InterPro" id="IPR018394">
    <property type="entry name" value="DNA_photolyase_1_CS_C"/>
</dbReference>
<dbReference type="PRINTS" id="PR00147">
    <property type="entry name" value="DNAPHOTLYASE"/>
</dbReference>
<keyword evidence="17" id="KW-1185">Reference proteome</keyword>
<dbReference type="AlphaFoldDB" id="A0A432Y0X9"/>
<dbReference type="RefSeq" id="WP_126762116.1">
    <property type="nucleotide sequence ID" value="NZ_JBHLTZ010000004.1"/>
</dbReference>
<evidence type="ECO:0000256" key="6">
    <source>
        <dbReference type="ARBA" id="ARBA00022827"/>
    </source>
</evidence>
<evidence type="ECO:0000256" key="10">
    <source>
        <dbReference type="ARBA" id="ARBA00059220"/>
    </source>
</evidence>
<evidence type="ECO:0000313" key="17">
    <source>
        <dbReference type="Proteomes" id="UP000287198"/>
    </source>
</evidence>
<dbReference type="EMBL" id="PIPW01000001">
    <property type="protein sequence ID" value="RUO54596.1"/>
    <property type="molecule type" value="Genomic_DNA"/>
</dbReference>
<dbReference type="SUPFAM" id="SSF52425">
    <property type="entry name" value="Cryptochrome/photolyase, N-terminal domain"/>
    <property type="match status" value="1"/>
</dbReference>
<dbReference type="PROSITE" id="PS00394">
    <property type="entry name" value="DNA_PHOTOLYASES_1_1"/>
    <property type="match status" value="1"/>
</dbReference>
<feature type="binding site" evidence="12">
    <location>
        <begin position="277"/>
        <end position="284"/>
    </location>
    <ligand>
        <name>FAD</name>
        <dbReference type="ChEBI" id="CHEBI:57692"/>
    </ligand>
</feature>
<comment type="cofactor">
    <cofactor evidence="12">
        <name>FAD</name>
        <dbReference type="ChEBI" id="CHEBI:57692"/>
    </cofactor>
    <text evidence="12">Binds 1 FAD per subunit.</text>
</comment>
<evidence type="ECO:0000256" key="2">
    <source>
        <dbReference type="ARBA" id="ARBA00005862"/>
    </source>
</evidence>
<dbReference type="Proteomes" id="UP000287198">
    <property type="component" value="Unassembled WGS sequence"/>
</dbReference>
<dbReference type="SUPFAM" id="SSF48173">
    <property type="entry name" value="Cryptochrome/photolyase FAD-binding domain"/>
    <property type="match status" value="1"/>
</dbReference>
<dbReference type="EC" id="4.1.99.3" evidence="3"/>
<feature type="site" description="Electron transfer via tryptophanyl radical" evidence="13">
    <location>
        <position position="385"/>
    </location>
</feature>
<dbReference type="GO" id="GO:0009416">
    <property type="term" value="P:response to light stimulus"/>
    <property type="evidence" value="ECO:0007669"/>
    <property type="project" value="TreeGrafter"/>
</dbReference>
<evidence type="ECO:0000256" key="4">
    <source>
        <dbReference type="ARBA" id="ARBA00014046"/>
    </source>
</evidence>
<evidence type="ECO:0000256" key="7">
    <source>
        <dbReference type="ARBA" id="ARBA00022991"/>
    </source>
</evidence>
<dbReference type="PROSITE" id="PS51645">
    <property type="entry name" value="PHR_CRY_ALPHA_BETA"/>
    <property type="match status" value="1"/>
</dbReference>
<comment type="cofactor">
    <cofactor evidence="1">
        <name>(6R)-5,10-methylene-5,6,7,8-tetrahydrofolate</name>
        <dbReference type="ChEBI" id="CHEBI:15636"/>
    </cofactor>
</comment>
<evidence type="ECO:0000256" key="1">
    <source>
        <dbReference type="ARBA" id="ARBA00001932"/>
    </source>
</evidence>
<gene>
    <name evidence="16" type="ORF">CWI69_04080</name>
</gene>
<proteinExistence type="inferred from homology"/>
<evidence type="ECO:0000256" key="12">
    <source>
        <dbReference type="PIRSR" id="PIRSR602081-1"/>
    </source>
</evidence>
<feature type="binding site" evidence="12">
    <location>
        <begin position="235"/>
        <end position="239"/>
    </location>
    <ligand>
        <name>FAD</name>
        <dbReference type="ChEBI" id="CHEBI:57692"/>
    </ligand>
</feature>
<evidence type="ECO:0000256" key="11">
    <source>
        <dbReference type="ARBA" id="ARBA00083107"/>
    </source>
</evidence>
<dbReference type="Gene3D" id="3.40.50.620">
    <property type="entry name" value="HUPs"/>
    <property type="match status" value="1"/>
</dbReference>
<name>A0A432Y0X9_9GAMM</name>
<evidence type="ECO:0000256" key="5">
    <source>
        <dbReference type="ARBA" id="ARBA00022630"/>
    </source>
</evidence>
<dbReference type="InterPro" id="IPR036155">
    <property type="entry name" value="Crypto/Photolyase_N_sf"/>
</dbReference>
<dbReference type="Gene3D" id="1.10.579.10">
    <property type="entry name" value="DNA Cyclobutane Dipyrimidine Photolyase, subunit A, domain 3"/>
    <property type="match status" value="1"/>
</dbReference>
<dbReference type="InterPro" id="IPR005101">
    <property type="entry name" value="Cryptochr/Photolyase_FAD-bd"/>
</dbReference>
<reference evidence="17" key="1">
    <citation type="journal article" date="2018" name="Front. Microbiol.">
        <title>Genome-Based Analysis Reveals the Taxonomy and Diversity of the Family Idiomarinaceae.</title>
        <authorList>
            <person name="Liu Y."/>
            <person name="Lai Q."/>
            <person name="Shao Z."/>
        </authorList>
    </citation>
    <scope>NUCLEOTIDE SEQUENCE [LARGE SCALE GENOMIC DNA]</scope>
    <source>
        <strain evidence="17">BH195</strain>
    </source>
</reference>
<comment type="catalytic activity">
    <reaction evidence="9">
        <text>cyclobutadipyrimidine (in DNA) = 2 pyrimidine residues (in DNA).</text>
        <dbReference type="EC" id="4.1.99.3"/>
    </reaction>
</comment>
<sequence>MAHLVWFRNDLRLRDNPAVASALAATEANDEAIYGLFLYSEKQWQRHNWAPIKVDLLLRQLRSLQQEAAEWGIALHIKGVRDWHTVPRVVRDFCAQYDITDVTYNSEYPVDEQKRDRATRSWLAEQGIGVQSFHGMVLVPPVLRTQAGDYYKKFTPYYRSWLEHLRLRGLPEPYGKPERSSVACPDFPERIDYPQRDSSAWVVGENACYEQLKQFIDNTVADYDEDRDLPALDGTSKLSPYWELGVLAPQTAARQLQKLAPEFPDGLPEGAKTWLSELAWREFYQHLMDAVPRLSYGKAFQQHTEAFSWNDSEEDFVAWCQGRTGYPIVDAGMRQLQAEGWMHNRVRMIVANFLVKDLHIDWRKGEQFFMENLIDGSFPANNGGWQWSASTGTDAVPYFRVFNPTSQSRKVDPDGSYIRKYVEQLAACPASEIHEPGKWVKKHSVDYPQPIVDHKQAREVFLSKFKAL</sequence>
<dbReference type="NCBIfam" id="NF007955">
    <property type="entry name" value="PRK10674.1"/>
    <property type="match status" value="1"/>
</dbReference>
<dbReference type="InterPro" id="IPR006050">
    <property type="entry name" value="DNA_photolyase_N"/>
</dbReference>
<keyword evidence="5 12" id="KW-0285">Flavoprotein</keyword>
<dbReference type="Pfam" id="PF00875">
    <property type="entry name" value="DNA_photolyase"/>
    <property type="match status" value="1"/>
</dbReference>
<organism evidence="16 17">
    <name type="scientific">Pseudidiomarina halophila</name>
    <dbReference type="NCBI Taxonomy" id="1449799"/>
    <lineage>
        <taxon>Bacteria</taxon>
        <taxon>Pseudomonadati</taxon>
        <taxon>Pseudomonadota</taxon>
        <taxon>Gammaproteobacteria</taxon>
        <taxon>Alteromonadales</taxon>
        <taxon>Idiomarinaceae</taxon>
        <taxon>Pseudidiomarina</taxon>
    </lineage>
</organism>
<dbReference type="GO" id="GO:0003677">
    <property type="term" value="F:DNA binding"/>
    <property type="evidence" value="ECO:0007669"/>
    <property type="project" value="TreeGrafter"/>
</dbReference>
<feature type="domain" description="Photolyase/cryptochrome alpha/beta" evidence="15">
    <location>
        <begin position="1"/>
        <end position="138"/>
    </location>
</feature>
<keyword evidence="6 12" id="KW-0274">FAD</keyword>
<evidence type="ECO:0000256" key="9">
    <source>
        <dbReference type="ARBA" id="ARBA00033999"/>
    </source>
</evidence>
<dbReference type="InterPro" id="IPR014729">
    <property type="entry name" value="Rossmann-like_a/b/a_fold"/>
</dbReference>
<dbReference type="GO" id="GO:0000719">
    <property type="term" value="P:photoreactive repair"/>
    <property type="evidence" value="ECO:0007669"/>
    <property type="project" value="UniProtKB-ARBA"/>
</dbReference>
<keyword evidence="7 14" id="KW-0157">Chromophore</keyword>
<comment type="function">
    <text evidence="10">Involved in repair of UV radiation-induced DNA damage. Catalyzes the light-dependent monomerization (300-600 nm) of cyclobutyl pyrimidine dimers (in cis-syn configuration), which are formed between adjacent bases on the same DNA strand upon exposure to ultraviolet radiation.</text>
</comment>
<dbReference type="Pfam" id="PF03441">
    <property type="entry name" value="FAD_binding_7"/>
    <property type="match status" value="1"/>
</dbReference>
<dbReference type="FunFam" id="1.10.579.10:FF:000003">
    <property type="entry name" value="Deoxyribodipyrimidine photo-lyase"/>
    <property type="match status" value="1"/>
</dbReference>
<evidence type="ECO:0000256" key="8">
    <source>
        <dbReference type="ARBA" id="ARBA00031671"/>
    </source>
</evidence>
<protein>
    <recommendedName>
        <fullName evidence="4">Deoxyribodipyrimidine photo-lyase</fullName>
        <ecNumber evidence="3">4.1.99.3</ecNumber>
    </recommendedName>
    <alternativeName>
        <fullName evidence="8">DNA photolyase</fullName>
    </alternativeName>
    <alternativeName>
        <fullName evidence="11">Photoreactivating enzyme</fullName>
    </alternativeName>
</protein>
<evidence type="ECO:0000313" key="16">
    <source>
        <dbReference type="EMBL" id="RUO54596.1"/>
    </source>
</evidence>
<evidence type="ECO:0000256" key="13">
    <source>
        <dbReference type="PIRSR" id="PIRSR602081-2"/>
    </source>
</evidence>
<feature type="binding site" evidence="12">
    <location>
        <position position="274"/>
    </location>
    <ligand>
        <name>FAD</name>
        <dbReference type="ChEBI" id="CHEBI:57692"/>
    </ligand>
</feature>
<dbReference type="PANTHER" id="PTHR11455">
    <property type="entry name" value="CRYPTOCHROME"/>
    <property type="match status" value="1"/>
</dbReference>
<dbReference type="Gene3D" id="1.25.40.80">
    <property type="match status" value="1"/>
</dbReference>
<dbReference type="GO" id="GO:0071949">
    <property type="term" value="F:FAD binding"/>
    <property type="evidence" value="ECO:0007669"/>
    <property type="project" value="TreeGrafter"/>
</dbReference>
<feature type="binding site" evidence="12">
    <location>
        <position position="223"/>
    </location>
    <ligand>
        <name>FAD</name>
        <dbReference type="ChEBI" id="CHEBI:57692"/>
    </ligand>
</feature>
<dbReference type="InterPro" id="IPR002081">
    <property type="entry name" value="Cryptochrome/DNA_photolyase_1"/>
</dbReference>
<comment type="caution">
    <text evidence="16">The sequence shown here is derived from an EMBL/GenBank/DDBJ whole genome shotgun (WGS) entry which is preliminary data.</text>
</comment>
<evidence type="ECO:0000256" key="3">
    <source>
        <dbReference type="ARBA" id="ARBA00013149"/>
    </source>
</evidence>
<dbReference type="OrthoDB" id="9772484at2"/>
<feature type="site" description="Electron transfer via tryptophanyl radical" evidence="13">
    <location>
        <position position="309"/>
    </location>
</feature>
<feature type="site" description="Electron transfer via tryptophanyl radical" evidence="13">
    <location>
        <position position="362"/>
    </location>
</feature>
<comment type="similarity">
    <text evidence="2">Belongs to the DNA photolyase class-1 family.</text>
</comment>